<dbReference type="Gene3D" id="1.10.150.200">
    <property type="entry name" value="Maltooligosyl trehalose synthase, domain 3"/>
    <property type="match status" value="1"/>
</dbReference>
<keyword evidence="2" id="KW-0413">Isomerase</keyword>
<dbReference type="KEGG" id="bgp:BGL_2c08190"/>
<gene>
    <name evidence="2" type="primary">treY</name>
    <name evidence="2" type="ORF">BGL_2c08190</name>
</gene>
<organism evidence="2 3">
    <name type="scientific">Burkholderia plantarii</name>
    <dbReference type="NCBI Taxonomy" id="41899"/>
    <lineage>
        <taxon>Bacteria</taxon>
        <taxon>Pseudomonadati</taxon>
        <taxon>Pseudomonadota</taxon>
        <taxon>Betaproteobacteria</taxon>
        <taxon>Burkholderiales</taxon>
        <taxon>Burkholderiaceae</taxon>
        <taxon>Burkholderia</taxon>
    </lineage>
</organism>
<dbReference type="InterPro" id="IPR017853">
    <property type="entry name" value="GH"/>
</dbReference>
<name>A0A0B6RZV5_BURPL</name>
<dbReference type="GO" id="GO:0030980">
    <property type="term" value="P:alpha-glucan catabolic process"/>
    <property type="evidence" value="ECO:0007669"/>
    <property type="project" value="TreeGrafter"/>
</dbReference>
<dbReference type="HOGENOM" id="CLU_005045_1_0_4"/>
<sequence length="935" mass="101445">MSTPRATLRLQLHAGFTFDDAAAHVDLYAQLGISHLYLSPITQAEPGSMHGYDTVDYGRVSDALGGEHGLVRLVGALRRHGIGTLVDFVPNHMGVAGSSNGWWNDVLEWGPRSRYARHFDIDWRPADPLLRDRVLLPCLGRPYGEALAAGEIVLGCDAATGRFVIACAGRTLPVALATYPDILRAAKQPGLDTLAARFAPLVEAAPGTPRIGLAFEALREYLAAHGAAALDGALRQYASDSEAGRARLHALLERQAYRLAWWRTAPDEINWRRFFDIDTLAGVRVEDDAVFDDVHALLFRLVDAGLVDGVRIDHVDGLADPRGYCRKLHARLAALRDPAPYLVVEKILATGEALPADWLTDGTTGYDFMNDVGALLHDPAGAEPLAQHWAELSGSTATFADEALAGKREAAARQLAVEVERVTDALHAIARADPRTRDFARNPLRRVVAELAAQLPVYRLYPVEGERNAERPFIEAASQAARRALPRTDHDALDRVLGWLGWPELARGGPDAKPDADGHAEPAADVDPALARQARIAFARLSSPLAAKGVEDTACYRYGRLLSRNEVGADAGQFALSPDAFHLRNLERAARTPHTLLATATHDHKRGEDVRARLAVLSEAPVPWRAAVDAWAARNDAQRRAPADGAPPAPGRAAEAMLYQTLVGCWPPTLAPDDAEGLAGLADRVVQWQTKALREAKRETSWLAPDADYEAACEAFVRELLTPRGEDDFAHALHAFVAHIAPAGVVNSLLQATLRIASPGVPDLYQGTDLWDFSLVDPDNRREVGFAERRATPVDGPLAGYLRTWPDGRVKRALVTRLLALRAEYAEIFTHGAYLPLTVEGPARDHAIALLRRDTRTAVLVVGSRLAHGRLATDGAGPRIDAGFWADTAIVLPDDASTQWRERLGNERRLTAANGRLRVAELLAELPVAALVGTP</sequence>
<dbReference type="PANTHER" id="PTHR10357:SF216">
    <property type="entry name" value="MALTOOLIGOSYL TREHALOSE SYNTHASE-RELATED"/>
    <property type="match status" value="1"/>
</dbReference>
<dbReference type="GO" id="GO:0047470">
    <property type="term" value="F:(1,4)-alpha-D-glucan 1-alpha-D-glucosylmutase activity"/>
    <property type="evidence" value="ECO:0007669"/>
    <property type="project" value="UniProtKB-EC"/>
</dbReference>
<reference evidence="2 3" key="2">
    <citation type="journal article" date="2016" name="Appl. Microbiol. Biotechnol.">
        <title>Mutations improving production and secretion of extracellular lipase by Burkholderia glumae PG1.</title>
        <authorList>
            <person name="Knapp A."/>
            <person name="Voget S."/>
            <person name="Gao R."/>
            <person name="Zaburannyi N."/>
            <person name="Krysciak D."/>
            <person name="Breuer M."/>
            <person name="Hauer B."/>
            <person name="Streit W.R."/>
            <person name="Muller R."/>
            <person name="Daniel R."/>
            <person name="Jaeger K.E."/>
        </authorList>
    </citation>
    <scope>NUCLEOTIDE SEQUENCE [LARGE SCALE GENOMIC DNA]</scope>
    <source>
        <strain evidence="2 3">PG1</strain>
    </source>
</reference>
<dbReference type="PANTHER" id="PTHR10357">
    <property type="entry name" value="ALPHA-AMYLASE FAMILY MEMBER"/>
    <property type="match status" value="1"/>
</dbReference>
<evidence type="ECO:0000313" key="2">
    <source>
        <dbReference type="EMBL" id="AJK48903.1"/>
    </source>
</evidence>
<keyword evidence="3" id="KW-1185">Reference proteome</keyword>
<dbReference type="GO" id="GO:0005992">
    <property type="term" value="P:trehalose biosynthetic process"/>
    <property type="evidence" value="ECO:0007669"/>
    <property type="project" value="TreeGrafter"/>
</dbReference>
<dbReference type="Gene3D" id="3.20.20.80">
    <property type="entry name" value="Glycosidases"/>
    <property type="match status" value="3"/>
</dbReference>
<dbReference type="AlphaFoldDB" id="A0A0B6RZV5"/>
<dbReference type="Pfam" id="PF00128">
    <property type="entry name" value="Alpha-amylase"/>
    <property type="match status" value="1"/>
</dbReference>
<dbReference type="EMBL" id="CP002581">
    <property type="protein sequence ID" value="AJK48903.1"/>
    <property type="molecule type" value="Genomic_DNA"/>
</dbReference>
<evidence type="ECO:0000313" key="3">
    <source>
        <dbReference type="Proteomes" id="UP000031838"/>
    </source>
</evidence>
<feature type="domain" description="Glycosyl hydrolase family 13 catalytic" evidence="1">
    <location>
        <begin position="17"/>
        <end position="483"/>
    </location>
</feature>
<dbReference type="NCBIfam" id="TIGR02401">
    <property type="entry name" value="trehalose_TreY"/>
    <property type="match status" value="1"/>
</dbReference>
<dbReference type="SUPFAM" id="SSF51445">
    <property type="entry name" value="(Trans)glycosidases"/>
    <property type="match status" value="1"/>
</dbReference>
<dbReference type="InterPro" id="IPR006047">
    <property type="entry name" value="GH13_cat_dom"/>
</dbReference>
<dbReference type="RefSeq" id="WP_042627466.1">
    <property type="nucleotide sequence ID" value="NZ_CP002581.1"/>
</dbReference>
<dbReference type="Gene3D" id="3.30.1590.10">
    <property type="entry name" value="Maltooligosyl trehalose synthase, domain 2"/>
    <property type="match status" value="1"/>
</dbReference>
<dbReference type="CDD" id="cd11336">
    <property type="entry name" value="AmyAc_MTSase"/>
    <property type="match status" value="1"/>
</dbReference>
<dbReference type="Gene3D" id="1.10.10.470">
    <property type="entry name" value="Maltooligosyl trehalose synthase, domain 4"/>
    <property type="match status" value="1"/>
</dbReference>
<dbReference type="InterPro" id="IPR013797">
    <property type="entry name" value="Maltooligo_trehalose_synth_4"/>
</dbReference>
<accession>A0A0B6RZV5</accession>
<evidence type="ECO:0000259" key="1">
    <source>
        <dbReference type="SMART" id="SM00642"/>
    </source>
</evidence>
<reference evidence="3" key="1">
    <citation type="submission" date="2011-03" db="EMBL/GenBank/DDBJ databases">
        <authorList>
            <person name="Voget S."/>
            <person name="Streit W.R."/>
            <person name="Jaeger K.E."/>
            <person name="Daniel R."/>
        </authorList>
    </citation>
    <scope>NUCLEOTIDE SEQUENCE [LARGE SCALE GENOMIC DNA]</scope>
    <source>
        <strain evidence="3">PG1</strain>
    </source>
</reference>
<proteinExistence type="predicted"/>
<dbReference type="EC" id="5.4.99.15" evidence="2"/>
<dbReference type="InterPro" id="IPR012767">
    <property type="entry name" value="Trehalose_TreY"/>
</dbReference>
<dbReference type="Proteomes" id="UP000031838">
    <property type="component" value="Chromosome 2"/>
</dbReference>
<protein>
    <submittedName>
        <fullName evidence="2">Maltooligosyl trehalose synthase TreY</fullName>
        <ecNumber evidence="2">5.4.99.15</ecNumber>
    </submittedName>
</protein>
<dbReference type="SMART" id="SM00642">
    <property type="entry name" value="Aamy"/>
    <property type="match status" value="1"/>
</dbReference>